<keyword evidence="4" id="KW-0813">Transport</keyword>
<keyword evidence="8" id="KW-0863">Zinc-finger</keyword>
<dbReference type="InterPro" id="IPR006845">
    <property type="entry name" value="Pex_N"/>
</dbReference>
<comment type="subcellular location">
    <subcellularLocation>
        <location evidence="1">Peroxisome membrane</location>
        <topology evidence="1">Multi-pass membrane protein</topology>
    </subcellularLocation>
</comment>
<evidence type="ECO:0000256" key="14">
    <source>
        <dbReference type="ARBA" id="ARBA00023140"/>
    </source>
</evidence>
<accession>A0A4Y7TNW6</accession>
<evidence type="ECO:0000259" key="18">
    <source>
        <dbReference type="SMART" id="SM00184"/>
    </source>
</evidence>
<evidence type="ECO:0000313" key="20">
    <source>
        <dbReference type="Proteomes" id="UP000298030"/>
    </source>
</evidence>
<dbReference type="GO" id="GO:0005778">
    <property type="term" value="C:peroxisomal membrane"/>
    <property type="evidence" value="ECO:0007669"/>
    <property type="project" value="UniProtKB-SubCell"/>
</dbReference>
<dbReference type="InterPro" id="IPR017907">
    <property type="entry name" value="Znf_RING_CS"/>
</dbReference>
<reference evidence="19 20" key="1">
    <citation type="journal article" date="2019" name="Nat. Ecol. Evol.">
        <title>Megaphylogeny resolves global patterns of mushroom evolution.</title>
        <authorList>
            <person name="Varga T."/>
            <person name="Krizsan K."/>
            <person name="Foldi C."/>
            <person name="Dima B."/>
            <person name="Sanchez-Garcia M."/>
            <person name="Sanchez-Ramirez S."/>
            <person name="Szollosi G.J."/>
            <person name="Szarkandi J.G."/>
            <person name="Papp V."/>
            <person name="Albert L."/>
            <person name="Andreopoulos W."/>
            <person name="Angelini C."/>
            <person name="Antonin V."/>
            <person name="Barry K.W."/>
            <person name="Bougher N.L."/>
            <person name="Buchanan P."/>
            <person name="Buyck B."/>
            <person name="Bense V."/>
            <person name="Catcheside P."/>
            <person name="Chovatia M."/>
            <person name="Cooper J."/>
            <person name="Damon W."/>
            <person name="Desjardin D."/>
            <person name="Finy P."/>
            <person name="Geml J."/>
            <person name="Haridas S."/>
            <person name="Hughes K."/>
            <person name="Justo A."/>
            <person name="Karasinski D."/>
            <person name="Kautmanova I."/>
            <person name="Kiss B."/>
            <person name="Kocsube S."/>
            <person name="Kotiranta H."/>
            <person name="LaButti K.M."/>
            <person name="Lechner B.E."/>
            <person name="Liimatainen K."/>
            <person name="Lipzen A."/>
            <person name="Lukacs Z."/>
            <person name="Mihaltcheva S."/>
            <person name="Morgado L.N."/>
            <person name="Niskanen T."/>
            <person name="Noordeloos M.E."/>
            <person name="Ohm R.A."/>
            <person name="Ortiz-Santana B."/>
            <person name="Ovrebo C."/>
            <person name="Racz N."/>
            <person name="Riley R."/>
            <person name="Savchenko A."/>
            <person name="Shiryaev A."/>
            <person name="Soop K."/>
            <person name="Spirin V."/>
            <person name="Szebenyi C."/>
            <person name="Tomsovsky M."/>
            <person name="Tulloss R.E."/>
            <person name="Uehling J."/>
            <person name="Grigoriev I.V."/>
            <person name="Vagvolgyi C."/>
            <person name="Papp T."/>
            <person name="Martin F.M."/>
            <person name="Miettinen O."/>
            <person name="Hibbett D.S."/>
            <person name="Nagy L.G."/>
        </authorList>
    </citation>
    <scope>NUCLEOTIDE SEQUENCE [LARGE SCALE GENOMIC DNA]</scope>
    <source>
        <strain evidence="19 20">FP101781</strain>
    </source>
</reference>
<keyword evidence="14" id="KW-0576">Peroxisome</keyword>
<dbReference type="EMBL" id="QPFP01000007">
    <property type="protein sequence ID" value="TEB35598.1"/>
    <property type="molecule type" value="Genomic_DNA"/>
</dbReference>
<evidence type="ECO:0000313" key="19">
    <source>
        <dbReference type="EMBL" id="TEB35598.1"/>
    </source>
</evidence>
<keyword evidence="7" id="KW-0479">Metal-binding</keyword>
<evidence type="ECO:0000256" key="11">
    <source>
        <dbReference type="ARBA" id="ARBA00022927"/>
    </source>
</evidence>
<dbReference type="Pfam" id="PF04757">
    <property type="entry name" value="Pex2_Pex12"/>
    <property type="match status" value="1"/>
</dbReference>
<evidence type="ECO:0000256" key="4">
    <source>
        <dbReference type="ARBA" id="ARBA00022448"/>
    </source>
</evidence>
<dbReference type="GO" id="GO:0061630">
    <property type="term" value="F:ubiquitin protein ligase activity"/>
    <property type="evidence" value="ECO:0007669"/>
    <property type="project" value="UniProtKB-EC"/>
</dbReference>
<keyword evidence="9" id="KW-0833">Ubl conjugation pathway</keyword>
<dbReference type="Proteomes" id="UP000298030">
    <property type="component" value="Unassembled WGS sequence"/>
</dbReference>
<evidence type="ECO:0000256" key="13">
    <source>
        <dbReference type="ARBA" id="ARBA00023136"/>
    </source>
</evidence>
<protein>
    <recommendedName>
        <fullName evidence="17">RING-type E3 ubiquitin transferase (cysteine targeting)</fullName>
        <ecNumber evidence="17">2.3.2.36</ecNumber>
    </recommendedName>
    <alternativeName>
        <fullName evidence="15">Peroxin-2</fullName>
    </alternativeName>
</protein>
<evidence type="ECO:0000256" key="8">
    <source>
        <dbReference type="ARBA" id="ARBA00022771"/>
    </source>
</evidence>
<evidence type="ECO:0000256" key="1">
    <source>
        <dbReference type="ARBA" id="ARBA00004585"/>
    </source>
</evidence>
<evidence type="ECO:0000256" key="3">
    <source>
        <dbReference type="ARBA" id="ARBA00008704"/>
    </source>
</evidence>
<dbReference type="InterPro" id="IPR013083">
    <property type="entry name" value="Znf_RING/FYVE/PHD"/>
</dbReference>
<organism evidence="19 20">
    <name type="scientific">Coprinellus micaceus</name>
    <name type="common">Glistening ink-cap mushroom</name>
    <name type="synonym">Coprinus micaceus</name>
    <dbReference type="NCBI Taxonomy" id="71717"/>
    <lineage>
        <taxon>Eukaryota</taxon>
        <taxon>Fungi</taxon>
        <taxon>Dikarya</taxon>
        <taxon>Basidiomycota</taxon>
        <taxon>Agaricomycotina</taxon>
        <taxon>Agaricomycetes</taxon>
        <taxon>Agaricomycetidae</taxon>
        <taxon>Agaricales</taxon>
        <taxon>Agaricineae</taxon>
        <taxon>Psathyrellaceae</taxon>
        <taxon>Coprinellus</taxon>
    </lineage>
</organism>
<dbReference type="EC" id="2.3.2.36" evidence="17"/>
<dbReference type="InterPro" id="IPR001841">
    <property type="entry name" value="Znf_RING"/>
</dbReference>
<evidence type="ECO:0000256" key="15">
    <source>
        <dbReference type="ARBA" id="ARBA00032511"/>
    </source>
</evidence>
<comment type="catalytic activity">
    <reaction evidence="16">
        <text>[E2 ubiquitin-conjugating enzyme]-S-ubiquitinyl-L-cysteine + [acceptor protein]-L-cysteine = [E2 ubiquitin-conjugating enzyme]-L-cysteine + [acceptor protein]-S-ubiquitinyl-L-cysteine.</text>
        <dbReference type="EC" id="2.3.2.36"/>
    </reaction>
</comment>
<evidence type="ECO:0000256" key="5">
    <source>
        <dbReference type="ARBA" id="ARBA00022679"/>
    </source>
</evidence>
<keyword evidence="10" id="KW-0862">Zinc</keyword>
<keyword evidence="6" id="KW-0812">Transmembrane</keyword>
<feature type="domain" description="RING-type" evidence="18">
    <location>
        <begin position="302"/>
        <end position="384"/>
    </location>
</feature>
<dbReference type="AlphaFoldDB" id="A0A4Y7TNW6"/>
<dbReference type="GO" id="GO:0016567">
    <property type="term" value="P:protein ubiquitination"/>
    <property type="evidence" value="ECO:0007669"/>
    <property type="project" value="UniProtKB-ARBA"/>
</dbReference>
<gene>
    <name evidence="19" type="ORF">FA13DRAFT_1358990</name>
</gene>
<dbReference type="OrthoDB" id="1701437at2759"/>
<keyword evidence="12" id="KW-1133">Transmembrane helix</keyword>
<evidence type="ECO:0000256" key="10">
    <source>
        <dbReference type="ARBA" id="ARBA00022833"/>
    </source>
</evidence>
<dbReference type="STRING" id="71717.A0A4Y7TNW6"/>
<name>A0A4Y7TNW6_COPMI</name>
<keyword evidence="5" id="KW-0808">Transferase</keyword>
<evidence type="ECO:0000256" key="2">
    <source>
        <dbReference type="ARBA" id="ARBA00004906"/>
    </source>
</evidence>
<dbReference type="PANTHER" id="PTHR48178:SF1">
    <property type="entry name" value="PEROXISOME BIOGENESIS FACTOR 2"/>
    <property type="match status" value="1"/>
</dbReference>
<keyword evidence="13" id="KW-0472">Membrane</keyword>
<dbReference type="GO" id="GO:0016562">
    <property type="term" value="P:protein import into peroxisome matrix, receptor recycling"/>
    <property type="evidence" value="ECO:0007669"/>
    <property type="project" value="UniProtKB-ARBA"/>
</dbReference>
<dbReference type="Gene3D" id="3.30.40.10">
    <property type="entry name" value="Zinc/RING finger domain, C3HC4 (zinc finger)"/>
    <property type="match status" value="1"/>
</dbReference>
<comment type="pathway">
    <text evidence="2">Protein modification; protein ubiquitination.</text>
</comment>
<keyword evidence="20" id="KW-1185">Reference proteome</keyword>
<proteinExistence type="inferred from homology"/>
<dbReference type="PROSITE" id="PS00518">
    <property type="entry name" value="ZF_RING_1"/>
    <property type="match status" value="1"/>
</dbReference>
<evidence type="ECO:0000256" key="9">
    <source>
        <dbReference type="ARBA" id="ARBA00022786"/>
    </source>
</evidence>
<evidence type="ECO:0000256" key="12">
    <source>
        <dbReference type="ARBA" id="ARBA00022989"/>
    </source>
</evidence>
<sequence>MSVSTAWGGAWNEARPTISTIHANLSQTHSPRSRIIRVGQLDSELLDQELAALLQEPINKALSLISVRTPSNHGLNLSSHFLIQLVLYKFSIWDTGASYGARLQDLHYVVGNARGPSTPPGSQLPRRTLVAHGALTLLFPYLRERVRAHALSNAWPDAPSSDRRRKAWDILELLESTHTLFGLLNFVTFLWNGRYRTLADRLLRIRLVPSRRQVKRDVSYEFMNRQMVWHAFTEFLLFLLPLIDAKVIRKRVYRLTSWLSPQSVLGLLPEKPLARLGITLQSRSSGPLSKRGKYASLPESQCAICAENAAFNLNPSDPSNAFTALAATSIHPEGPDSDHISSYPIYIPYITNCGHIYCYHCLAERMIQVADGGDSDIGWECLRCAEEVKNADRYSVEVPEGPGSDDLEGSEYEFSSDLDMYTDMSGSMGSYTESALSE</sequence>
<evidence type="ECO:0000256" key="16">
    <source>
        <dbReference type="ARBA" id="ARBA00034438"/>
    </source>
</evidence>
<evidence type="ECO:0000256" key="6">
    <source>
        <dbReference type="ARBA" id="ARBA00022692"/>
    </source>
</evidence>
<comment type="similarity">
    <text evidence="3">Belongs to the pex2/pex10/pex12 family.</text>
</comment>
<dbReference type="SMART" id="SM00184">
    <property type="entry name" value="RING"/>
    <property type="match status" value="1"/>
</dbReference>
<dbReference type="GO" id="GO:0008270">
    <property type="term" value="F:zinc ion binding"/>
    <property type="evidence" value="ECO:0007669"/>
    <property type="project" value="UniProtKB-KW"/>
</dbReference>
<comment type="caution">
    <text evidence="19">The sequence shown here is derived from an EMBL/GenBank/DDBJ whole genome shotgun (WGS) entry which is preliminary data.</text>
</comment>
<dbReference type="PANTHER" id="PTHR48178">
    <property type="entry name" value="PEROXISOME BIOGENESIS FACTOR 2"/>
    <property type="match status" value="1"/>
</dbReference>
<keyword evidence="11" id="KW-0653">Protein transport</keyword>
<evidence type="ECO:0000256" key="17">
    <source>
        <dbReference type="ARBA" id="ARBA00034523"/>
    </source>
</evidence>
<evidence type="ECO:0000256" key="7">
    <source>
        <dbReference type="ARBA" id="ARBA00022723"/>
    </source>
</evidence>
<dbReference type="InterPro" id="IPR025654">
    <property type="entry name" value="PEX2/10"/>
</dbReference>